<proteinExistence type="predicted"/>
<gene>
    <name evidence="1" type="ORF">KO481_39885</name>
</gene>
<accession>A0ABS6BBK4</accession>
<dbReference type="Proteomes" id="UP000733379">
    <property type="component" value="Unassembled WGS sequence"/>
</dbReference>
<protein>
    <submittedName>
        <fullName evidence="1">Uncharacterized protein</fullName>
    </submittedName>
</protein>
<name>A0ABS6BBK4_9NOCA</name>
<keyword evidence="2" id="KW-1185">Reference proteome</keyword>
<dbReference type="RefSeq" id="WP_215923751.1">
    <property type="nucleotide sequence ID" value="NZ_JAHKNI010000024.1"/>
</dbReference>
<comment type="caution">
    <text evidence="1">The sequence shown here is derived from an EMBL/GenBank/DDBJ whole genome shotgun (WGS) entry which is preliminary data.</text>
</comment>
<evidence type="ECO:0000313" key="2">
    <source>
        <dbReference type="Proteomes" id="UP000733379"/>
    </source>
</evidence>
<sequence length="56" mass="5809">MVTKAGQQATSPGYGSAMPGIDGALAVAQDVPAQNLEVTVGAGAEKFRNDWESIFR</sequence>
<organism evidence="1 2">
    <name type="scientific">Nocardia albiluteola</name>
    <dbReference type="NCBI Taxonomy" id="2842303"/>
    <lineage>
        <taxon>Bacteria</taxon>
        <taxon>Bacillati</taxon>
        <taxon>Actinomycetota</taxon>
        <taxon>Actinomycetes</taxon>
        <taxon>Mycobacteriales</taxon>
        <taxon>Nocardiaceae</taxon>
        <taxon>Nocardia</taxon>
    </lineage>
</organism>
<dbReference type="EMBL" id="JAHKNI010000024">
    <property type="protein sequence ID" value="MBU3067667.1"/>
    <property type="molecule type" value="Genomic_DNA"/>
</dbReference>
<reference evidence="1 2" key="1">
    <citation type="submission" date="2021-06" db="EMBL/GenBank/DDBJ databases">
        <title>Actinomycetes sequencing.</title>
        <authorList>
            <person name="Shan Q."/>
        </authorList>
    </citation>
    <scope>NUCLEOTIDE SEQUENCE [LARGE SCALE GENOMIC DNA]</scope>
    <source>
        <strain evidence="1 2">NEAU-G5</strain>
    </source>
</reference>
<evidence type="ECO:0000313" key="1">
    <source>
        <dbReference type="EMBL" id="MBU3067667.1"/>
    </source>
</evidence>